<dbReference type="PROSITE" id="PS50835">
    <property type="entry name" value="IG_LIKE"/>
    <property type="match status" value="1"/>
</dbReference>
<dbReference type="GO" id="GO:0002764">
    <property type="term" value="P:immune response-regulating signaling pathway"/>
    <property type="evidence" value="ECO:0007669"/>
    <property type="project" value="TreeGrafter"/>
</dbReference>
<dbReference type="FunFam" id="2.60.40.10:FF:000049">
    <property type="entry name" value="Leukocyte immunoglobulin-like receptor subfamily B member 1"/>
    <property type="match status" value="1"/>
</dbReference>
<dbReference type="EMBL" id="WBNA01000805">
    <property type="protein sequence ID" value="NXD18400.1"/>
    <property type="molecule type" value="Genomic_DNA"/>
</dbReference>
<evidence type="ECO:0000256" key="2">
    <source>
        <dbReference type="ARBA" id="ARBA00023157"/>
    </source>
</evidence>
<keyword evidence="2" id="KW-1015">Disulfide bond</keyword>
<feature type="domain" description="Ig-like" evidence="4">
    <location>
        <begin position="13"/>
        <end position="80"/>
    </location>
</feature>
<comment type="caution">
    <text evidence="5">The sequence shown here is derived from an EMBL/GenBank/DDBJ whole genome shotgun (WGS) entry which is preliminary data.</text>
</comment>
<sequence>TTHVCLSTPVPRPSLSLYPGKEVALGDTVTLRCSVPQLGVWVVVFKEGDGKYQWHWDKVEGTAEVSMRVSTRGFAGRYRCGYEIPALSWYSELSNPVELVVLDPSYPPPTMSLTPSRCVRTGANVTIQCHSMYGATFILHKASSSVPVQRQRLHKGDTATFIIPRVTQA</sequence>
<dbReference type="InterPro" id="IPR013783">
    <property type="entry name" value="Ig-like_fold"/>
</dbReference>
<gene>
    <name evidence="5" type="primary">Igsf1_2</name>
    <name evidence="5" type="ORF">NOTNIG_R00669</name>
</gene>
<dbReference type="Proteomes" id="UP000661971">
    <property type="component" value="Unassembled WGS sequence"/>
</dbReference>
<evidence type="ECO:0000259" key="4">
    <source>
        <dbReference type="PROSITE" id="PS50835"/>
    </source>
</evidence>
<evidence type="ECO:0000256" key="1">
    <source>
        <dbReference type="ARBA" id="ARBA00022729"/>
    </source>
</evidence>
<protein>
    <submittedName>
        <fullName evidence="5">IGSF1 protein</fullName>
    </submittedName>
</protein>
<dbReference type="PANTHER" id="PTHR11738:SF186">
    <property type="entry name" value="OSTEOCLAST-ASSOCIATED IMMUNOGLOBULIN-LIKE RECEPTOR"/>
    <property type="match status" value="1"/>
</dbReference>
<dbReference type="InterPro" id="IPR007110">
    <property type="entry name" value="Ig-like_dom"/>
</dbReference>
<organism evidence="5 6">
    <name type="scientific">Nothocercus nigrocapillus</name>
    <dbReference type="NCBI Taxonomy" id="1977171"/>
    <lineage>
        <taxon>Eukaryota</taxon>
        <taxon>Metazoa</taxon>
        <taxon>Chordata</taxon>
        <taxon>Craniata</taxon>
        <taxon>Vertebrata</taxon>
        <taxon>Euteleostomi</taxon>
        <taxon>Archelosauria</taxon>
        <taxon>Archosauria</taxon>
        <taxon>Dinosauria</taxon>
        <taxon>Saurischia</taxon>
        <taxon>Theropoda</taxon>
        <taxon>Coelurosauria</taxon>
        <taxon>Aves</taxon>
        <taxon>Palaeognathae</taxon>
        <taxon>Tinamiformes</taxon>
        <taxon>Tinamidae</taxon>
        <taxon>Nothocercus</taxon>
    </lineage>
</organism>
<evidence type="ECO:0000313" key="5">
    <source>
        <dbReference type="EMBL" id="NXD18400.1"/>
    </source>
</evidence>
<keyword evidence="1" id="KW-0732">Signal</keyword>
<feature type="non-terminal residue" evidence="5">
    <location>
        <position position="169"/>
    </location>
</feature>
<reference evidence="6" key="1">
    <citation type="submission" date="2023-07" db="EMBL/GenBank/DDBJ databases">
        <title>Bird 10,000 Genomes (B10K) Project - Family phase.</title>
        <authorList>
            <person name="Zhang G."/>
        </authorList>
    </citation>
    <scope>NUCLEOTIDE SEQUENCE [LARGE SCALE GENOMIC DNA]</scope>
</reference>
<feature type="non-terminal residue" evidence="5">
    <location>
        <position position="1"/>
    </location>
</feature>
<dbReference type="PANTHER" id="PTHR11738">
    <property type="entry name" value="MHC CLASS I NK CELL RECEPTOR"/>
    <property type="match status" value="1"/>
</dbReference>
<dbReference type="Gene3D" id="2.60.40.10">
    <property type="entry name" value="Immunoglobulins"/>
    <property type="match status" value="2"/>
</dbReference>
<dbReference type="AlphaFoldDB" id="A0A851TSI4"/>
<evidence type="ECO:0000313" key="6">
    <source>
        <dbReference type="Proteomes" id="UP000661971"/>
    </source>
</evidence>
<dbReference type="SUPFAM" id="SSF48726">
    <property type="entry name" value="Immunoglobulin"/>
    <property type="match status" value="2"/>
</dbReference>
<proteinExistence type="predicted"/>
<dbReference type="InterPro" id="IPR050412">
    <property type="entry name" value="Ig-like_Receptors_ImmuneReg"/>
</dbReference>
<name>A0A851TSI4_9AVES</name>
<keyword evidence="6" id="KW-1185">Reference proteome</keyword>
<keyword evidence="3" id="KW-0393">Immunoglobulin domain</keyword>
<evidence type="ECO:0000256" key="3">
    <source>
        <dbReference type="ARBA" id="ARBA00023319"/>
    </source>
</evidence>
<accession>A0A851TSI4</accession>
<dbReference type="InterPro" id="IPR036179">
    <property type="entry name" value="Ig-like_dom_sf"/>
</dbReference>